<gene>
    <name evidence="7" type="ORF">EZS27_000713</name>
</gene>
<evidence type="ECO:0000256" key="5">
    <source>
        <dbReference type="ARBA" id="ARBA00037974"/>
    </source>
</evidence>
<evidence type="ECO:0000256" key="4">
    <source>
        <dbReference type="ARBA" id="ARBA00023239"/>
    </source>
</evidence>
<evidence type="ECO:0000256" key="2">
    <source>
        <dbReference type="ARBA" id="ARBA00012224"/>
    </source>
</evidence>
<comment type="cofactor">
    <cofactor evidence="1">
        <name>pyridoxal 5'-phosphate</name>
        <dbReference type="ChEBI" id="CHEBI:597326"/>
    </cofactor>
</comment>
<dbReference type="InterPro" id="IPR027619">
    <property type="entry name" value="C-S_lyase_PatB-like"/>
</dbReference>
<comment type="similarity">
    <text evidence="5">Belongs to the class-II pyridoxal-phosphate-dependent aminotransferase family. MalY/PatB cystathionine beta-lyase subfamily.</text>
</comment>
<dbReference type="EC" id="4.4.1.13" evidence="2"/>
<dbReference type="GO" id="GO:0030170">
    <property type="term" value="F:pyridoxal phosphate binding"/>
    <property type="evidence" value="ECO:0007669"/>
    <property type="project" value="InterPro"/>
</dbReference>
<dbReference type="InterPro" id="IPR004839">
    <property type="entry name" value="Aminotransferase_I/II_large"/>
</dbReference>
<dbReference type="Gene3D" id="3.90.1150.10">
    <property type="entry name" value="Aspartate Aminotransferase, domain 1"/>
    <property type="match status" value="1"/>
</dbReference>
<evidence type="ECO:0000256" key="1">
    <source>
        <dbReference type="ARBA" id="ARBA00001933"/>
    </source>
</evidence>
<accession>A0A5J4T082</accession>
<dbReference type="Gene3D" id="3.40.640.10">
    <property type="entry name" value="Type I PLP-dependent aspartate aminotransferase-like (Major domain)"/>
    <property type="match status" value="1"/>
</dbReference>
<dbReference type="InterPro" id="IPR015421">
    <property type="entry name" value="PyrdxlP-dep_Trfase_major"/>
</dbReference>
<dbReference type="EMBL" id="SNRY01000007">
    <property type="protein sequence ID" value="KAA6351916.1"/>
    <property type="molecule type" value="Genomic_DNA"/>
</dbReference>
<proteinExistence type="inferred from homology"/>
<dbReference type="CDD" id="cd00609">
    <property type="entry name" value="AAT_like"/>
    <property type="match status" value="1"/>
</dbReference>
<dbReference type="InterPro" id="IPR015424">
    <property type="entry name" value="PyrdxlP-dep_Trfase"/>
</dbReference>
<dbReference type="InterPro" id="IPR051798">
    <property type="entry name" value="Class-II_PLP-Dep_Aminotrans"/>
</dbReference>
<dbReference type="PANTHER" id="PTHR43525">
    <property type="entry name" value="PROTEIN MALY"/>
    <property type="match status" value="1"/>
</dbReference>
<organism evidence="7">
    <name type="scientific">termite gut metagenome</name>
    <dbReference type="NCBI Taxonomy" id="433724"/>
    <lineage>
        <taxon>unclassified sequences</taxon>
        <taxon>metagenomes</taxon>
        <taxon>organismal metagenomes</taxon>
    </lineage>
</organism>
<keyword evidence="3" id="KW-0663">Pyridoxal phosphate</keyword>
<evidence type="ECO:0000313" key="7">
    <source>
        <dbReference type="EMBL" id="KAA6351916.1"/>
    </source>
</evidence>
<protein>
    <recommendedName>
        <fullName evidence="2">cysteine-S-conjugate beta-lyase</fullName>
        <ecNumber evidence="2">4.4.1.13</ecNumber>
    </recommendedName>
</protein>
<reference evidence="7" key="1">
    <citation type="submission" date="2019-03" db="EMBL/GenBank/DDBJ databases">
        <title>Single cell metagenomics reveals metabolic interactions within the superorganism composed of flagellate Streblomastix strix and complex community of Bacteroidetes bacteria on its surface.</title>
        <authorList>
            <person name="Treitli S.C."/>
            <person name="Kolisko M."/>
            <person name="Husnik F."/>
            <person name="Keeling P."/>
            <person name="Hampl V."/>
        </authorList>
    </citation>
    <scope>NUCLEOTIDE SEQUENCE</scope>
    <source>
        <strain evidence="7">STM</strain>
    </source>
</reference>
<dbReference type="PANTHER" id="PTHR43525:SF1">
    <property type="entry name" value="PROTEIN MALY"/>
    <property type="match status" value="1"/>
</dbReference>
<name>A0A5J4T082_9ZZZZ</name>
<feature type="domain" description="Aminotransferase class I/classII large" evidence="6">
    <location>
        <begin position="33"/>
        <end position="383"/>
    </location>
</feature>
<sequence length="392" mass="44928">MKQYNFDEIIERRNTGALKTDILQARYGNSDLLPLWVADMDFRSCEKIIEAMQKRCEHGIFGYPVATEAYYLSIINWLKNEHQWTIQQKWLSYIPGIVKGIAFAVMHFSNPNDKIIIQPPVYHPFRMVTQMHHRQVVNNPLIEENGRYRMDLDGLRKLIDKDCKLLILANPHNPVGITWDKETLKELAGICYENHILVIADEIHADMAIFGNRHFPFATVSEQAEQNSITFMSPSKTFNIAGIVSSYAIVPNDSIRQSFYTFLEASELGDGTIFAYTAIEAAYNQGKEWKDQMLHYVEANIRFVDAYVKEHIPAIQVIIPEASFLVWLDCRALGLNQKELNRLFTDQAQLALNDGEMFGKEGIGFMRLNVGCPRSILDKALKQLAQAVHARK</sequence>
<dbReference type="Pfam" id="PF00155">
    <property type="entry name" value="Aminotran_1_2"/>
    <property type="match status" value="1"/>
</dbReference>
<dbReference type="NCBIfam" id="TIGR04350">
    <property type="entry name" value="C_S_lyase_PatB"/>
    <property type="match status" value="1"/>
</dbReference>
<dbReference type="SUPFAM" id="SSF53383">
    <property type="entry name" value="PLP-dependent transferases"/>
    <property type="match status" value="1"/>
</dbReference>
<dbReference type="InterPro" id="IPR015422">
    <property type="entry name" value="PyrdxlP-dep_Trfase_small"/>
</dbReference>
<keyword evidence="4 7" id="KW-0456">Lyase</keyword>
<dbReference type="GO" id="GO:0047804">
    <property type="term" value="F:cysteine-S-conjugate beta-lyase activity"/>
    <property type="evidence" value="ECO:0007669"/>
    <property type="project" value="UniProtKB-EC"/>
</dbReference>
<comment type="caution">
    <text evidence="7">The sequence shown here is derived from an EMBL/GenBank/DDBJ whole genome shotgun (WGS) entry which is preliminary data.</text>
</comment>
<evidence type="ECO:0000259" key="6">
    <source>
        <dbReference type="Pfam" id="PF00155"/>
    </source>
</evidence>
<dbReference type="AlphaFoldDB" id="A0A5J4T082"/>
<evidence type="ECO:0000256" key="3">
    <source>
        <dbReference type="ARBA" id="ARBA00022898"/>
    </source>
</evidence>